<dbReference type="InterPro" id="IPR003848">
    <property type="entry name" value="DUF218"/>
</dbReference>
<dbReference type="AlphaFoldDB" id="A0A7X8YDA5"/>
<dbReference type="EMBL" id="JABAHY010000002">
    <property type="protein sequence ID" value="NLS09191.1"/>
    <property type="molecule type" value="Genomic_DNA"/>
</dbReference>
<dbReference type="GO" id="GO:0043164">
    <property type="term" value="P:Gram-negative-bacterium-type cell wall biogenesis"/>
    <property type="evidence" value="ECO:0007669"/>
    <property type="project" value="TreeGrafter"/>
</dbReference>
<dbReference type="InterPro" id="IPR014729">
    <property type="entry name" value="Rossmann-like_a/b/a_fold"/>
</dbReference>
<dbReference type="PANTHER" id="PTHR30336">
    <property type="entry name" value="INNER MEMBRANE PROTEIN, PROBABLE PERMEASE"/>
    <property type="match status" value="1"/>
</dbReference>
<dbReference type="Proteomes" id="UP000523139">
    <property type="component" value="Unassembled WGS sequence"/>
</dbReference>
<feature type="transmembrane region" description="Helical" evidence="2">
    <location>
        <begin position="7"/>
        <end position="27"/>
    </location>
</feature>
<evidence type="ECO:0000259" key="3">
    <source>
        <dbReference type="Pfam" id="PF02698"/>
    </source>
</evidence>
<feature type="transmembrane region" description="Helical" evidence="2">
    <location>
        <begin position="110"/>
        <end position="137"/>
    </location>
</feature>
<dbReference type="PANTHER" id="PTHR30336:SF4">
    <property type="entry name" value="ENVELOPE BIOGENESIS FACTOR ELYC"/>
    <property type="match status" value="1"/>
</dbReference>
<dbReference type="CDD" id="cd06259">
    <property type="entry name" value="YdcF-like"/>
    <property type="match status" value="1"/>
</dbReference>
<gene>
    <name evidence="4" type="ORF">HGQ17_04060</name>
</gene>
<dbReference type="GO" id="GO:0005886">
    <property type="term" value="C:plasma membrane"/>
    <property type="evidence" value="ECO:0007669"/>
    <property type="project" value="TreeGrafter"/>
</dbReference>
<comment type="caution">
    <text evidence="4">The sequence shown here is derived from an EMBL/GenBank/DDBJ whole genome shotgun (WGS) entry which is preliminary data.</text>
</comment>
<feature type="region of interest" description="Disordered" evidence="1">
    <location>
        <begin position="187"/>
        <end position="206"/>
    </location>
</feature>
<evidence type="ECO:0000256" key="2">
    <source>
        <dbReference type="SAM" id="Phobius"/>
    </source>
</evidence>
<evidence type="ECO:0000313" key="5">
    <source>
        <dbReference type="Proteomes" id="UP000523139"/>
    </source>
</evidence>
<reference evidence="4 5" key="1">
    <citation type="submission" date="2020-04" db="EMBL/GenBank/DDBJ databases">
        <title>Nesterenkonia sp. nov., isolated from marine sediment.</title>
        <authorList>
            <person name="Zhang G."/>
        </authorList>
    </citation>
    <scope>NUCLEOTIDE SEQUENCE [LARGE SCALE GENOMIC DNA]</scope>
    <source>
        <strain evidence="4 5">MY13</strain>
    </source>
</reference>
<accession>A0A7X8YDA5</accession>
<evidence type="ECO:0000256" key="1">
    <source>
        <dbReference type="SAM" id="MobiDB-lite"/>
    </source>
</evidence>
<sequence>MLRNGVLLLAGVAFSLVGVVELLWHLLGEVEATAWVTGYTSPLALAVLAGLVVLPVGFIALVVFLLINGVTMLRREGRSPANLLSLVVGVALLLAPVVFIWLFISDTAVGVSLAVLVFFGLGYLSACFVVILVYAWVYGRAAAKQVPQAIIILGAQIIEGQVPPLLRSRLDKAIGVYRQTVEAGHPAPLMIPSGGQGPDESRPEGEAMAEYLQSQGIPAEDVVAEMQAVNTEQNLKFSVALQQETERTGPAVIVTNNYHALRAALLARRLKLDAEAVGAKTAFYYVPSAFLREYIAVMVGHKILHAVLFAPFLLLAAGIFGLWVLYDT</sequence>
<protein>
    <submittedName>
        <fullName evidence="4">YdcF family protein</fullName>
    </submittedName>
</protein>
<feature type="domain" description="DUF218" evidence="3">
    <location>
        <begin position="148"/>
        <end position="296"/>
    </location>
</feature>
<dbReference type="Gene3D" id="3.40.50.620">
    <property type="entry name" value="HUPs"/>
    <property type="match status" value="1"/>
</dbReference>
<keyword evidence="2" id="KW-0472">Membrane</keyword>
<evidence type="ECO:0000313" key="4">
    <source>
        <dbReference type="EMBL" id="NLS09191.1"/>
    </source>
</evidence>
<organism evidence="4 5">
    <name type="scientific">Nesterenkonia sedimenti</name>
    <dbReference type="NCBI Taxonomy" id="1463632"/>
    <lineage>
        <taxon>Bacteria</taxon>
        <taxon>Bacillati</taxon>
        <taxon>Actinomycetota</taxon>
        <taxon>Actinomycetes</taxon>
        <taxon>Micrococcales</taxon>
        <taxon>Micrococcaceae</taxon>
        <taxon>Nesterenkonia</taxon>
    </lineage>
</organism>
<keyword evidence="2" id="KW-0812">Transmembrane</keyword>
<feature type="transmembrane region" description="Helical" evidence="2">
    <location>
        <begin position="47"/>
        <end position="71"/>
    </location>
</feature>
<feature type="transmembrane region" description="Helical" evidence="2">
    <location>
        <begin position="303"/>
        <end position="326"/>
    </location>
</feature>
<keyword evidence="2" id="KW-1133">Transmembrane helix</keyword>
<feature type="transmembrane region" description="Helical" evidence="2">
    <location>
        <begin position="83"/>
        <end position="104"/>
    </location>
</feature>
<name>A0A7X8YDA5_9MICC</name>
<dbReference type="InterPro" id="IPR051599">
    <property type="entry name" value="Cell_Envelope_Assoc"/>
</dbReference>
<dbReference type="GO" id="GO:0000270">
    <property type="term" value="P:peptidoglycan metabolic process"/>
    <property type="evidence" value="ECO:0007669"/>
    <property type="project" value="TreeGrafter"/>
</dbReference>
<dbReference type="Pfam" id="PF02698">
    <property type="entry name" value="DUF218"/>
    <property type="match status" value="1"/>
</dbReference>
<keyword evidence="5" id="KW-1185">Reference proteome</keyword>
<proteinExistence type="predicted"/>